<dbReference type="InterPro" id="IPR036097">
    <property type="entry name" value="HisK_dim/P_sf"/>
</dbReference>
<dbReference type="FunFam" id="3.30.565.10:FF:000006">
    <property type="entry name" value="Sensor histidine kinase WalK"/>
    <property type="match status" value="1"/>
</dbReference>
<evidence type="ECO:0000256" key="1">
    <source>
        <dbReference type="ARBA" id="ARBA00000085"/>
    </source>
</evidence>
<dbReference type="SMART" id="SM00388">
    <property type="entry name" value="HisKA"/>
    <property type="match status" value="1"/>
</dbReference>
<dbReference type="SMART" id="SM00387">
    <property type="entry name" value="HATPase_c"/>
    <property type="match status" value="1"/>
</dbReference>
<keyword evidence="6" id="KW-0902">Two-component regulatory system</keyword>
<feature type="domain" description="Histidine kinase" evidence="9">
    <location>
        <begin position="136"/>
        <end position="356"/>
    </location>
</feature>
<proteinExistence type="predicted"/>
<comment type="catalytic activity">
    <reaction evidence="1">
        <text>ATP + protein L-histidine = ADP + protein N-phospho-L-histidine.</text>
        <dbReference type="EC" id="2.7.13.3"/>
    </reaction>
</comment>
<dbReference type="Gene3D" id="3.30.565.10">
    <property type="entry name" value="Histidine kinase-like ATPase, C-terminal domain"/>
    <property type="match status" value="1"/>
</dbReference>
<dbReference type="PRINTS" id="PR00344">
    <property type="entry name" value="BCTRLSENSOR"/>
</dbReference>
<dbReference type="Proteomes" id="UP000515971">
    <property type="component" value="Chromosome"/>
</dbReference>
<organism evidence="10 11">
    <name type="scientific">Sphingomonas lutea</name>
    <dbReference type="NCBI Taxonomy" id="1045317"/>
    <lineage>
        <taxon>Bacteria</taxon>
        <taxon>Pseudomonadati</taxon>
        <taxon>Pseudomonadota</taxon>
        <taxon>Alphaproteobacteria</taxon>
        <taxon>Sphingomonadales</taxon>
        <taxon>Sphingomonadaceae</taxon>
        <taxon>Sphingomonas</taxon>
    </lineage>
</organism>
<name>A0A7G9SIY1_9SPHN</name>
<dbReference type="InterPro" id="IPR003661">
    <property type="entry name" value="HisK_dim/P_dom"/>
</dbReference>
<evidence type="ECO:0000256" key="3">
    <source>
        <dbReference type="ARBA" id="ARBA00022553"/>
    </source>
</evidence>
<dbReference type="PROSITE" id="PS50109">
    <property type="entry name" value="HIS_KIN"/>
    <property type="match status" value="1"/>
</dbReference>
<feature type="region of interest" description="Disordered" evidence="8">
    <location>
        <begin position="1"/>
        <end position="23"/>
    </location>
</feature>
<evidence type="ECO:0000256" key="2">
    <source>
        <dbReference type="ARBA" id="ARBA00012438"/>
    </source>
</evidence>
<evidence type="ECO:0000256" key="8">
    <source>
        <dbReference type="SAM" id="MobiDB-lite"/>
    </source>
</evidence>
<dbReference type="GO" id="GO:0000155">
    <property type="term" value="F:phosphorelay sensor kinase activity"/>
    <property type="evidence" value="ECO:0007669"/>
    <property type="project" value="InterPro"/>
</dbReference>
<dbReference type="PANTHER" id="PTHR45453">
    <property type="entry name" value="PHOSPHATE REGULON SENSOR PROTEIN PHOR"/>
    <property type="match status" value="1"/>
</dbReference>
<evidence type="ECO:0000256" key="4">
    <source>
        <dbReference type="ARBA" id="ARBA00022679"/>
    </source>
</evidence>
<dbReference type="InterPro" id="IPR004358">
    <property type="entry name" value="Sig_transdc_His_kin-like_C"/>
</dbReference>
<dbReference type="KEGG" id="slut:H9L13_02425"/>
<dbReference type="GO" id="GO:0005886">
    <property type="term" value="C:plasma membrane"/>
    <property type="evidence" value="ECO:0007669"/>
    <property type="project" value="TreeGrafter"/>
</dbReference>
<evidence type="ECO:0000313" key="10">
    <source>
        <dbReference type="EMBL" id="QNN67806.1"/>
    </source>
</evidence>
<dbReference type="FunFam" id="1.10.287.130:FF:000001">
    <property type="entry name" value="Two-component sensor histidine kinase"/>
    <property type="match status" value="1"/>
</dbReference>
<evidence type="ECO:0000256" key="5">
    <source>
        <dbReference type="ARBA" id="ARBA00022777"/>
    </source>
</evidence>
<keyword evidence="11" id="KW-1185">Reference proteome</keyword>
<dbReference type="GO" id="GO:0016036">
    <property type="term" value="P:cellular response to phosphate starvation"/>
    <property type="evidence" value="ECO:0007669"/>
    <property type="project" value="TreeGrafter"/>
</dbReference>
<evidence type="ECO:0000256" key="7">
    <source>
        <dbReference type="ARBA" id="ARBA00023136"/>
    </source>
</evidence>
<feature type="compositionally biased region" description="Low complexity" evidence="8">
    <location>
        <begin position="1"/>
        <end position="19"/>
    </location>
</feature>
<accession>A0A7G9SIY1</accession>
<dbReference type="GO" id="GO:0004721">
    <property type="term" value="F:phosphoprotein phosphatase activity"/>
    <property type="evidence" value="ECO:0007669"/>
    <property type="project" value="TreeGrafter"/>
</dbReference>
<dbReference type="InterPro" id="IPR036890">
    <property type="entry name" value="HATPase_C_sf"/>
</dbReference>
<dbReference type="InterPro" id="IPR005467">
    <property type="entry name" value="His_kinase_dom"/>
</dbReference>
<dbReference type="CDD" id="cd00075">
    <property type="entry name" value="HATPase"/>
    <property type="match status" value="1"/>
</dbReference>
<keyword evidence="7" id="KW-0472">Membrane</keyword>
<keyword evidence="3" id="KW-0597">Phosphoprotein</keyword>
<evidence type="ECO:0000259" key="9">
    <source>
        <dbReference type="PROSITE" id="PS50109"/>
    </source>
</evidence>
<dbReference type="EC" id="2.7.13.3" evidence="2"/>
<keyword evidence="5" id="KW-0418">Kinase</keyword>
<keyword evidence="4" id="KW-0808">Transferase</keyword>
<dbReference type="PANTHER" id="PTHR45453:SF1">
    <property type="entry name" value="PHOSPHATE REGULON SENSOR PROTEIN PHOR"/>
    <property type="match status" value="1"/>
</dbReference>
<evidence type="ECO:0000256" key="6">
    <source>
        <dbReference type="ARBA" id="ARBA00023012"/>
    </source>
</evidence>
<dbReference type="SUPFAM" id="SSF47384">
    <property type="entry name" value="Homodimeric domain of signal transducing histidine kinase"/>
    <property type="match status" value="1"/>
</dbReference>
<dbReference type="Pfam" id="PF02518">
    <property type="entry name" value="HATPase_c"/>
    <property type="match status" value="1"/>
</dbReference>
<reference evidence="10 11" key="1">
    <citation type="submission" date="2020-08" db="EMBL/GenBank/DDBJ databases">
        <title>Genome sequence of Sphingomonas lutea KCTC 23642T.</title>
        <authorList>
            <person name="Hyun D.-W."/>
            <person name="Bae J.-W."/>
        </authorList>
    </citation>
    <scope>NUCLEOTIDE SEQUENCE [LARGE SCALE GENOMIC DNA]</scope>
    <source>
        <strain evidence="10 11">KCTC 23642</strain>
    </source>
</reference>
<dbReference type="Gene3D" id="1.10.287.130">
    <property type="match status" value="1"/>
</dbReference>
<dbReference type="Pfam" id="PF00512">
    <property type="entry name" value="HisKA"/>
    <property type="match status" value="1"/>
</dbReference>
<dbReference type="RefSeq" id="WP_187538713.1">
    <property type="nucleotide sequence ID" value="NZ_BAABJT010000001.1"/>
</dbReference>
<dbReference type="CDD" id="cd00082">
    <property type="entry name" value="HisKA"/>
    <property type="match status" value="1"/>
</dbReference>
<dbReference type="AlphaFoldDB" id="A0A7G9SIY1"/>
<sequence length="356" mass="38413">MDKGATPVAAVASVAPSATQDSMSEGIGERAVVDALDEPAIIVDRGVVRVANVRARELLGARIEGRDLRLAIRHPQALERILSGKGGDLDVTGLVEPGRSWRLIVRTLSAGFTLVRLMDRSDSVSAEKMRVDFVANASHELRTPLSTIIGYAETLADDPDLPADMLARLGATVRGEARRMQRIIEDLMSLSRIEADRFVAPDELVPIAEVVRLAVANAEHLRGAATCDFLVDIAEDLPPVRGDTAQLQQVLDNLLSNAVRYGCDGAHATIAVAVTYTRSWVTLSVKDHGPGIARDHLPRVTERFYRVDEARSRETGGTGLGLAIVKHIVERHRGMLEIKSTLGIGTTVTIRLPAAP</sequence>
<gene>
    <name evidence="10" type="ORF">H9L13_02425</name>
</gene>
<keyword evidence="10" id="KW-0067">ATP-binding</keyword>
<dbReference type="InterPro" id="IPR003594">
    <property type="entry name" value="HATPase_dom"/>
</dbReference>
<dbReference type="GO" id="GO:0005524">
    <property type="term" value="F:ATP binding"/>
    <property type="evidence" value="ECO:0007669"/>
    <property type="project" value="UniProtKB-KW"/>
</dbReference>
<dbReference type="EMBL" id="CP060718">
    <property type="protein sequence ID" value="QNN67806.1"/>
    <property type="molecule type" value="Genomic_DNA"/>
</dbReference>
<protein>
    <recommendedName>
        <fullName evidence="2">histidine kinase</fullName>
        <ecNumber evidence="2">2.7.13.3</ecNumber>
    </recommendedName>
</protein>
<dbReference type="InterPro" id="IPR050351">
    <property type="entry name" value="BphY/WalK/GraS-like"/>
</dbReference>
<dbReference type="SUPFAM" id="SSF55874">
    <property type="entry name" value="ATPase domain of HSP90 chaperone/DNA topoisomerase II/histidine kinase"/>
    <property type="match status" value="1"/>
</dbReference>
<evidence type="ECO:0000313" key="11">
    <source>
        <dbReference type="Proteomes" id="UP000515971"/>
    </source>
</evidence>
<keyword evidence="10" id="KW-0547">Nucleotide-binding</keyword>